<protein>
    <submittedName>
        <fullName evidence="1">Uncharacterized protein</fullName>
    </submittedName>
</protein>
<proteinExistence type="predicted"/>
<sequence length="71" mass="8325">MVKNSDQNRFAWKGMCFSTRPNPSHYFSGFRLWHCPPRARSLLLRIHQRTPSQNHLISKSRVILLSPGLLH</sequence>
<reference evidence="1" key="2">
    <citation type="journal article" date="2015" name="Fish Shellfish Immunol.">
        <title>Early steps in the European eel (Anguilla anguilla)-Vibrio vulnificus interaction in the gills: Role of the RtxA13 toxin.</title>
        <authorList>
            <person name="Callol A."/>
            <person name="Pajuelo D."/>
            <person name="Ebbesson L."/>
            <person name="Teles M."/>
            <person name="MacKenzie S."/>
            <person name="Amaro C."/>
        </authorList>
    </citation>
    <scope>NUCLEOTIDE SEQUENCE</scope>
</reference>
<organism evidence="1">
    <name type="scientific">Anguilla anguilla</name>
    <name type="common">European freshwater eel</name>
    <name type="synonym">Muraena anguilla</name>
    <dbReference type="NCBI Taxonomy" id="7936"/>
    <lineage>
        <taxon>Eukaryota</taxon>
        <taxon>Metazoa</taxon>
        <taxon>Chordata</taxon>
        <taxon>Craniata</taxon>
        <taxon>Vertebrata</taxon>
        <taxon>Euteleostomi</taxon>
        <taxon>Actinopterygii</taxon>
        <taxon>Neopterygii</taxon>
        <taxon>Teleostei</taxon>
        <taxon>Anguilliformes</taxon>
        <taxon>Anguillidae</taxon>
        <taxon>Anguilla</taxon>
    </lineage>
</organism>
<evidence type="ECO:0000313" key="1">
    <source>
        <dbReference type="EMBL" id="JAI08335.1"/>
    </source>
</evidence>
<dbReference type="EMBL" id="GBXM01000243">
    <property type="protein sequence ID" value="JAI08335.1"/>
    <property type="molecule type" value="Transcribed_RNA"/>
</dbReference>
<reference evidence="1" key="1">
    <citation type="submission" date="2014-11" db="EMBL/GenBank/DDBJ databases">
        <authorList>
            <person name="Amaro Gonzalez C."/>
        </authorList>
    </citation>
    <scope>NUCLEOTIDE SEQUENCE</scope>
</reference>
<dbReference type="AlphaFoldDB" id="A0A0E9Y0D1"/>
<accession>A0A0E9Y0D1</accession>
<name>A0A0E9Y0D1_ANGAN</name>